<keyword evidence="1" id="KW-0472">Membrane</keyword>
<dbReference type="Pfam" id="PF04397">
    <property type="entry name" value="LytTR"/>
    <property type="match status" value="1"/>
</dbReference>
<reference evidence="3 4" key="1">
    <citation type="submission" date="2024-05" db="EMBL/GenBank/DDBJ databases">
        <title>Human gut microbiome strain richness.</title>
        <authorList>
            <person name="Chen-Liaw A."/>
        </authorList>
    </citation>
    <scope>NUCLEOTIDE SEQUENCE [LARGE SCALE GENOMIC DNA]</scope>
    <source>
        <strain evidence="3 4">1001271st1_B1_1001271B_150615</strain>
    </source>
</reference>
<keyword evidence="4" id="KW-1185">Reference proteome</keyword>
<proteinExistence type="predicted"/>
<evidence type="ECO:0000259" key="2">
    <source>
        <dbReference type="PROSITE" id="PS50930"/>
    </source>
</evidence>
<organism evidence="3 4">
    <name type="scientific">Bacteroides humanifaecis</name>
    <dbReference type="NCBI Taxonomy" id="2792859"/>
    <lineage>
        <taxon>Bacteria</taxon>
        <taxon>Pseudomonadati</taxon>
        <taxon>Bacteroidota</taxon>
        <taxon>Bacteroidia</taxon>
        <taxon>Bacteroidales</taxon>
        <taxon>Bacteroidaceae</taxon>
        <taxon>Bacteroides</taxon>
    </lineage>
</organism>
<dbReference type="Proteomes" id="UP001491715">
    <property type="component" value="Unassembled WGS sequence"/>
</dbReference>
<gene>
    <name evidence="3" type="ORF">ABHZ06_15470</name>
</gene>
<evidence type="ECO:0000256" key="1">
    <source>
        <dbReference type="SAM" id="Phobius"/>
    </source>
</evidence>
<protein>
    <submittedName>
        <fullName evidence="3">LytTR family DNA-binding domain-containing protein</fullName>
    </submittedName>
</protein>
<dbReference type="InterPro" id="IPR007492">
    <property type="entry name" value="LytTR_DNA-bd_dom"/>
</dbReference>
<name>A0ABV0HZB4_9BACE</name>
<dbReference type="GO" id="GO:0003677">
    <property type="term" value="F:DNA binding"/>
    <property type="evidence" value="ECO:0007669"/>
    <property type="project" value="UniProtKB-KW"/>
</dbReference>
<keyword evidence="1" id="KW-1133">Transmembrane helix</keyword>
<feature type="domain" description="HTH LytTR-type" evidence="2">
    <location>
        <begin position="1"/>
        <end position="43"/>
    </location>
</feature>
<keyword evidence="3" id="KW-0238">DNA-binding</keyword>
<evidence type="ECO:0000313" key="3">
    <source>
        <dbReference type="EMBL" id="MEO4939243.1"/>
    </source>
</evidence>
<feature type="transmembrane region" description="Helical" evidence="1">
    <location>
        <begin position="55"/>
        <end position="72"/>
    </location>
</feature>
<sequence length="189" mass="21587">MEDLLYIQACGDYTTLVTPDGEYIKEQTMKYFETHLPADNFVQNYLFLYFAMMKHLYYILMFTFLCLGLTAISQEEQPNSRNTAGSPASECSFTAYTQCASYTVTHRSLFNDENTDCWTNEALCPNSLYTHNHASPKFLKMRILKLAGQLEHLLSSHLSAGESANLSFNPSALRYSCGYYIYALLHILI</sequence>
<accession>A0ABV0HZB4</accession>
<comment type="caution">
    <text evidence="3">The sequence shown here is derived from an EMBL/GenBank/DDBJ whole genome shotgun (WGS) entry which is preliminary data.</text>
</comment>
<dbReference type="PROSITE" id="PS50930">
    <property type="entry name" value="HTH_LYTTR"/>
    <property type="match status" value="1"/>
</dbReference>
<dbReference type="Gene3D" id="2.40.50.40">
    <property type="match status" value="1"/>
</dbReference>
<evidence type="ECO:0000313" key="4">
    <source>
        <dbReference type="Proteomes" id="UP001491715"/>
    </source>
</evidence>
<dbReference type="EMBL" id="JBDQBE010000018">
    <property type="protein sequence ID" value="MEO4939243.1"/>
    <property type="molecule type" value="Genomic_DNA"/>
</dbReference>
<keyword evidence="1" id="KW-0812">Transmembrane</keyword>